<feature type="compositionally biased region" description="Low complexity" evidence="1">
    <location>
        <begin position="24"/>
        <end position="35"/>
    </location>
</feature>
<gene>
    <name evidence="3" type="ORF">B7P43_G03231</name>
</gene>
<proteinExistence type="predicted"/>
<feature type="region of interest" description="Disordered" evidence="1">
    <location>
        <begin position="71"/>
        <end position="103"/>
    </location>
</feature>
<feature type="compositionally biased region" description="Low complexity" evidence="1">
    <location>
        <begin position="306"/>
        <end position="319"/>
    </location>
</feature>
<protein>
    <submittedName>
        <fullName evidence="3">Uncharacterized protein</fullName>
    </submittedName>
</protein>
<evidence type="ECO:0000256" key="1">
    <source>
        <dbReference type="SAM" id="MobiDB-lite"/>
    </source>
</evidence>
<feature type="compositionally biased region" description="Low complexity" evidence="1">
    <location>
        <begin position="345"/>
        <end position="361"/>
    </location>
</feature>
<comment type="caution">
    <text evidence="3">The sequence shown here is derived from an EMBL/GenBank/DDBJ whole genome shotgun (WGS) entry which is preliminary data.</text>
</comment>
<organism evidence="3 4">
    <name type="scientific">Cryptotermes secundus</name>
    <dbReference type="NCBI Taxonomy" id="105785"/>
    <lineage>
        <taxon>Eukaryota</taxon>
        <taxon>Metazoa</taxon>
        <taxon>Ecdysozoa</taxon>
        <taxon>Arthropoda</taxon>
        <taxon>Hexapoda</taxon>
        <taxon>Insecta</taxon>
        <taxon>Pterygota</taxon>
        <taxon>Neoptera</taxon>
        <taxon>Polyneoptera</taxon>
        <taxon>Dictyoptera</taxon>
        <taxon>Blattodea</taxon>
        <taxon>Blattoidea</taxon>
        <taxon>Termitoidae</taxon>
        <taxon>Kalotermitidae</taxon>
        <taxon>Cryptotermitinae</taxon>
        <taxon>Cryptotermes</taxon>
    </lineage>
</organism>
<dbReference type="STRING" id="105785.A0A2J7PTG0"/>
<feature type="compositionally biased region" description="Polar residues" evidence="1">
    <location>
        <begin position="71"/>
        <end position="80"/>
    </location>
</feature>
<sequence>MSLGTARLDDLRRRSSVTRLEMSPGNNNLPVLNGPDRQTGRSCRTSSLALPERSLLDLLVREQTLLQSMNVPRLPPSNQLPRRHSAHCCPSEHKPSMVLSQAPPVPLRPPAVPERSKVGPPPPITGVRFVPAEGSGLAYVKQLPISLTHHQTHPQQHQKPLQPPIPPPHISHQAKPQQAIKNISSQVPMKQKPLKPKILPTVPPQNHTIQQQPQVQPNKQQVGTFQIDQAQNHTKQSASFQTQISQSFNQSQMQQSLSQAQSPQAQNLVKQPSQMLNQCQTSQPLNRPQSQQPEQRKKQPSLPALQQTQKTQTSQNQHQPVTVPPSRADQQQQPSNNNNKVSVRQDSNVSSDSFSQNSSPSYTTKTMETPLLPHHGANSMTASQKVNRNDVNSNGNAALTKSISTPASLQTIVRFHHGSNMSLHHRIIRDMRRPSAHYITRGRLKFRFVQVLVNAVALLAIAGGLAAYFRAYPSTVRYVNKTVTTTSKVQTPSEDANPAPGTAMVRVRPELFIAACLLNARVVKPAKTTVARDRLRKHALR</sequence>
<feature type="compositionally biased region" description="Low complexity" evidence="1">
    <location>
        <begin position="149"/>
        <end position="160"/>
    </location>
</feature>
<feature type="compositionally biased region" description="Low complexity" evidence="1">
    <location>
        <begin position="247"/>
        <end position="266"/>
    </location>
</feature>
<dbReference type="InParanoid" id="A0A2J7PTG0"/>
<keyword evidence="2" id="KW-1133">Transmembrane helix</keyword>
<reference evidence="3 4" key="1">
    <citation type="submission" date="2017-12" db="EMBL/GenBank/DDBJ databases">
        <title>Hemimetabolous genomes reveal molecular basis of termite eusociality.</title>
        <authorList>
            <person name="Harrison M.C."/>
            <person name="Jongepier E."/>
            <person name="Robertson H.M."/>
            <person name="Arning N."/>
            <person name="Bitard-Feildel T."/>
            <person name="Chao H."/>
            <person name="Childers C.P."/>
            <person name="Dinh H."/>
            <person name="Doddapaneni H."/>
            <person name="Dugan S."/>
            <person name="Gowin J."/>
            <person name="Greiner C."/>
            <person name="Han Y."/>
            <person name="Hu H."/>
            <person name="Hughes D.S.T."/>
            <person name="Huylmans A.-K."/>
            <person name="Kemena C."/>
            <person name="Kremer L.P.M."/>
            <person name="Lee S.L."/>
            <person name="Lopez-Ezquerra A."/>
            <person name="Mallet L."/>
            <person name="Monroy-Kuhn J.M."/>
            <person name="Moser A."/>
            <person name="Murali S.C."/>
            <person name="Muzny D.M."/>
            <person name="Otani S."/>
            <person name="Piulachs M.-D."/>
            <person name="Poelchau M."/>
            <person name="Qu J."/>
            <person name="Schaub F."/>
            <person name="Wada-Katsumata A."/>
            <person name="Worley K.C."/>
            <person name="Xie Q."/>
            <person name="Ylla G."/>
            <person name="Poulsen M."/>
            <person name="Gibbs R.A."/>
            <person name="Schal C."/>
            <person name="Richards S."/>
            <person name="Belles X."/>
            <person name="Korb J."/>
            <person name="Bornberg-Bauer E."/>
        </authorList>
    </citation>
    <scope>NUCLEOTIDE SEQUENCE [LARGE SCALE GENOMIC DNA]</scope>
    <source>
        <tissue evidence="3">Whole body</tissue>
    </source>
</reference>
<feature type="compositionally biased region" description="Low complexity" evidence="1">
    <location>
        <begin position="204"/>
        <end position="221"/>
    </location>
</feature>
<keyword evidence="2" id="KW-0812">Transmembrane</keyword>
<feature type="region of interest" description="Disordered" evidence="1">
    <location>
        <begin position="1"/>
        <end position="42"/>
    </location>
</feature>
<evidence type="ECO:0000313" key="4">
    <source>
        <dbReference type="Proteomes" id="UP000235965"/>
    </source>
</evidence>
<dbReference type="OrthoDB" id="5979691at2759"/>
<feature type="compositionally biased region" description="Polar residues" evidence="1">
    <location>
        <begin position="267"/>
        <end position="293"/>
    </location>
</feature>
<feature type="region of interest" description="Disordered" evidence="1">
    <location>
        <begin position="247"/>
        <end position="378"/>
    </location>
</feature>
<feature type="compositionally biased region" description="Polar residues" evidence="1">
    <location>
        <begin position="328"/>
        <end position="344"/>
    </location>
</feature>
<dbReference type="EMBL" id="NEVH01021574">
    <property type="protein sequence ID" value="PNF19616.1"/>
    <property type="molecule type" value="Genomic_DNA"/>
</dbReference>
<evidence type="ECO:0000256" key="2">
    <source>
        <dbReference type="SAM" id="Phobius"/>
    </source>
</evidence>
<feature type="region of interest" description="Disordered" evidence="1">
    <location>
        <begin position="149"/>
        <end position="221"/>
    </location>
</feature>
<keyword evidence="4" id="KW-1185">Reference proteome</keyword>
<keyword evidence="2" id="KW-0472">Membrane</keyword>
<dbReference type="Proteomes" id="UP000235965">
    <property type="component" value="Unassembled WGS sequence"/>
</dbReference>
<evidence type="ECO:0000313" key="3">
    <source>
        <dbReference type="EMBL" id="PNF19616.1"/>
    </source>
</evidence>
<feature type="compositionally biased region" description="Polar residues" evidence="1">
    <location>
        <begin position="174"/>
        <end position="188"/>
    </location>
</feature>
<accession>A0A2J7PTG0</accession>
<feature type="transmembrane region" description="Helical" evidence="2">
    <location>
        <begin position="448"/>
        <end position="469"/>
    </location>
</feature>
<name>A0A2J7PTG0_9NEOP</name>
<dbReference type="AlphaFoldDB" id="A0A2J7PTG0"/>